<keyword evidence="2" id="KW-1185">Reference proteome</keyword>
<dbReference type="EMBL" id="JACHMH010000001">
    <property type="protein sequence ID" value="MBB4679577.1"/>
    <property type="molecule type" value="Genomic_DNA"/>
</dbReference>
<accession>A0A7W7CEK8</accession>
<protein>
    <submittedName>
        <fullName evidence="1">Uncharacterized protein</fullName>
    </submittedName>
</protein>
<name>A0A7W7CEK8_9PSEU</name>
<dbReference type="AlphaFoldDB" id="A0A7W7CEK8"/>
<comment type="caution">
    <text evidence="1">The sequence shown here is derived from an EMBL/GenBank/DDBJ whole genome shotgun (WGS) entry which is preliminary data.</text>
</comment>
<dbReference type="RefSeq" id="WP_185005305.1">
    <property type="nucleotide sequence ID" value="NZ_BAAAUI010000001.1"/>
</dbReference>
<evidence type="ECO:0000313" key="2">
    <source>
        <dbReference type="Proteomes" id="UP000533598"/>
    </source>
</evidence>
<organism evidence="1 2">
    <name type="scientific">Crossiella cryophila</name>
    <dbReference type="NCBI Taxonomy" id="43355"/>
    <lineage>
        <taxon>Bacteria</taxon>
        <taxon>Bacillati</taxon>
        <taxon>Actinomycetota</taxon>
        <taxon>Actinomycetes</taxon>
        <taxon>Pseudonocardiales</taxon>
        <taxon>Pseudonocardiaceae</taxon>
        <taxon>Crossiella</taxon>
    </lineage>
</organism>
<gene>
    <name evidence="1" type="ORF">HNR67_005695</name>
</gene>
<dbReference type="Proteomes" id="UP000533598">
    <property type="component" value="Unassembled WGS sequence"/>
</dbReference>
<evidence type="ECO:0000313" key="1">
    <source>
        <dbReference type="EMBL" id="MBB4679577.1"/>
    </source>
</evidence>
<reference evidence="1 2" key="1">
    <citation type="submission" date="2020-08" db="EMBL/GenBank/DDBJ databases">
        <title>Sequencing the genomes of 1000 actinobacteria strains.</title>
        <authorList>
            <person name="Klenk H.-P."/>
        </authorList>
    </citation>
    <scope>NUCLEOTIDE SEQUENCE [LARGE SCALE GENOMIC DNA]</scope>
    <source>
        <strain evidence="1 2">DSM 44230</strain>
    </source>
</reference>
<proteinExistence type="predicted"/>
<sequence>MTDGGGSCIASAAENTLYQDSSAVPGTVSRQYDSTRVLLGGDGVHGPGSWQAFSRRWPEPWMLRTGGIEPAAGIAVPPGEQVLRLISLGGTPAFLVRDGDLIRVRDADGVRTVTETSEPVEVHGELPWIAVQRAPHLVEVIDLGTREVIDRMRAATPA</sequence>